<dbReference type="EMBL" id="DVMW01000022">
    <property type="protein sequence ID" value="HIU35434.1"/>
    <property type="molecule type" value="Genomic_DNA"/>
</dbReference>
<protein>
    <submittedName>
        <fullName evidence="2">Uncharacterized protein</fullName>
    </submittedName>
</protein>
<feature type="transmembrane region" description="Helical" evidence="1">
    <location>
        <begin position="209"/>
        <end position="230"/>
    </location>
</feature>
<dbReference type="Proteomes" id="UP000824071">
    <property type="component" value="Unassembled WGS sequence"/>
</dbReference>
<keyword evidence="1" id="KW-0472">Membrane</keyword>
<keyword evidence="1" id="KW-0812">Transmembrane</keyword>
<gene>
    <name evidence="2" type="ORF">IAC53_02340</name>
</gene>
<evidence type="ECO:0000256" key="1">
    <source>
        <dbReference type="SAM" id="Phobius"/>
    </source>
</evidence>
<name>A0A9D1IG60_9FIRM</name>
<dbReference type="AlphaFoldDB" id="A0A9D1IG60"/>
<keyword evidence="1" id="KW-1133">Transmembrane helix</keyword>
<feature type="transmembrane region" description="Helical" evidence="1">
    <location>
        <begin position="68"/>
        <end position="86"/>
    </location>
</feature>
<feature type="transmembrane region" description="Helical" evidence="1">
    <location>
        <begin position="127"/>
        <end position="157"/>
    </location>
</feature>
<reference evidence="2" key="2">
    <citation type="journal article" date="2021" name="PeerJ">
        <title>Extensive microbial diversity within the chicken gut microbiome revealed by metagenomics and culture.</title>
        <authorList>
            <person name="Gilroy R."/>
            <person name="Ravi A."/>
            <person name="Getino M."/>
            <person name="Pursley I."/>
            <person name="Horton D.L."/>
            <person name="Alikhan N.F."/>
            <person name="Baker D."/>
            <person name="Gharbi K."/>
            <person name="Hall N."/>
            <person name="Watson M."/>
            <person name="Adriaenssens E.M."/>
            <person name="Foster-Nyarko E."/>
            <person name="Jarju S."/>
            <person name="Secka A."/>
            <person name="Antonio M."/>
            <person name="Oren A."/>
            <person name="Chaudhuri R.R."/>
            <person name="La Ragione R."/>
            <person name="Hildebrand F."/>
            <person name="Pallen M.J."/>
        </authorList>
    </citation>
    <scope>NUCLEOTIDE SEQUENCE</scope>
    <source>
        <strain evidence="2">ChiGjej1B1-19959</strain>
    </source>
</reference>
<sequence>MAKCPNCGRKLKWYNVRAECPDCGANIPNYNWEGRLEADADAAETAFARLHYRLDNFKSATVGSPLRIVRLVVTLLPLVGLVVPLLNATLTFPLYENTGSISFLTFVLDYLTKFDIGSVLGLVSGEILGGLFLSLVLAMVFALLAVAAGVLNFFVVLLGAINLNWLPNVLLNVVSFVSWGLSALFLQQFTAGAAETTLGLFSGSVSPWYLLGLGLFLLDLVIDIVVGVSLRKQKKTQPTIDEAVRNELRELRERELEQAAEIA</sequence>
<comment type="caution">
    <text evidence="2">The sequence shown here is derived from an EMBL/GenBank/DDBJ whole genome shotgun (WGS) entry which is preliminary data.</text>
</comment>
<evidence type="ECO:0000313" key="2">
    <source>
        <dbReference type="EMBL" id="HIU35434.1"/>
    </source>
</evidence>
<evidence type="ECO:0000313" key="3">
    <source>
        <dbReference type="Proteomes" id="UP000824071"/>
    </source>
</evidence>
<feature type="transmembrane region" description="Helical" evidence="1">
    <location>
        <begin position="169"/>
        <end position="189"/>
    </location>
</feature>
<accession>A0A9D1IG60</accession>
<reference evidence="2" key="1">
    <citation type="submission" date="2020-10" db="EMBL/GenBank/DDBJ databases">
        <authorList>
            <person name="Gilroy R."/>
        </authorList>
    </citation>
    <scope>NUCLEOTIDE SEQUENCE</scope>
    <source>
        <strain evidence="2">ChiGjej1B1-19959</strain>
    </source>
</reference>
<organism evidence="2 3">
    <name type="scientific">Candidatus Fimenecus excrementigallinarum</name>
    <dbReference type="NCBI Taxonomy" id="2840816"/>
    <lineage>
        <taxon>Bacteria</taxon>
        <taxon>Bacillati</taxon>
        <taxon>Bacillota</taxon>
        <taxon>Clostridia</taxon>
        <taxon>Candidatus Fimenecus</taxon>
    </lineage>
</organism>
<proteinExistence type="predicted"/>